<feature type="domain" description="ATP-dependent RNA helicase Ski2/MTR4 C-terminal" evidence="6">
    <location>
        <begin position="4"/>
        <end position="112"/>
    </location>
</feature>
<dbReference type="InterPro" id="IPR050699">
    <property type="entry name" value="RNA-DNA_Helicase"/>
</dbReference>
<dbReference type="GO" id="GO:0005524">
    <property type="term" value="F:ATP binding"/>
    <property type="evidence" value="ECO:0007669"/>
    <property type="project" value="UniProtKB-KW"/>
</dbReference>
<evidence type="ECO:0000256" key="4">
    <source>
        <dbReference type="ARBA" id="ARBA00022840"/>
    </source>
</evidence>
<keyword evidence="8" id="KW-1185">Reference proteome</keyword>
<comment type="caution">
    <text evidence="7">The sequence shown here is derived from an EMBL/GenBank/DDBJ whole genome shotgun (WGS) entry which is preliminary data.</text>
</comment>
<keyword evidence="1" id="KW-0547">Nucleotide-binding</keyword>
<dbReference type="GO" id="GO:0055087">
    <property type="term" value="C:Ski complex"/>
    <property type="evidence" value="ECO:0007669"/>
    <property type="project" value="TreeGrafter"/>
</dbReference>
<accession>A0A8J5QVG5</accession>
<reference evidence="7" key="2">
    <citation type="submission" date="2021-04" db="EMBL/GenBank/DDBJ databases">
        <title>Genome-wide patterns of bracovirus chromosomal integration into multiple host tissues during parasitism.</title>
        <authorList>
            <person name="Chebbi M.A.C."/>
        </authorList>
    </citation>
    <scope>NUCLEOTIDE SEQUENCE</scope>
    <source>
        <tissue evidence="7">Whole body</tissue>
    </source>
</reference>
<evidence type="ECO:0000256" key="2">
    <source>
        <dbReference type="ARBA" id="ARBA00022801"/>
    </source>
</evidence>
<dbReference type="GO" id="GO:0070478">
    <property type="term" value="P:nuclear-transcribed mRNA catabolic process, 3'-5' exonucleolytic nonsense-mediated decay"/>
    <property type="evidence" value="ECO:0007669"/>
    <property type="project" value="TreeGrafter"/>
</dbReference>
<dbReference type="GO" id="GO:0016787">
    <property type="term" value="F:hydrolase activity"/>
    <property type="evidence" value="ECO:0007669"/>
    <property type="project" value="UniProtKB-KW"/>
</dbReference>
<proteinExistence type="predicted"/>
<dbReference type="EMBL" id="JAAOIC020000048">
    <property type="protein sequence ID" value="KAG8037002.1"/>
    <property type="molecule type" value="Genomic_DNA"/>
</dbReference>
<evidence type="ECO:0000256" key="5">
    <source>
        <dbReference type="ARBA" id="ARBA00047984"/>
    </source>
</evidence>
<sequence>MLMTETMKTIISIRQEIETIELQYGMETVEPLNFGLVEVVYEWAREEPFAKIMELTEVQEGIIVRCIQQLNDTLKDVKTAANRIGETVLKEKMEEASTAIKRDIVFTASLYTQD</sequence>
<comment type="catalytic activity">
    <reaction evidence="5">
        <text>ATP + H2O = ADP + phosphate + H(+)</text>
        <dbReference type="Rhea" id="RHEA:13065"/>
        <dbReference type="ChEBI" id="CHEBI:15377"/>
        <dbReference type="ChEBI" id="CHEBI:15378"/>
        <dbReference type="ChEBI" id="CHEBI:30616"/>
        <dbReference type="ChEBI" id="CHEBI:43474"/>
        <dbReference type="ChEBI" id="CHEBI:456216"/>
        <dbReference type="EC" id="3.6.4.13"/>
    </reaction>
</comment>
<dbReference type="InterPro" id="IPR012961">
    <property type="entry name" value="Ski2/MTR4_C"/>
</dbReference>
<evidence type="ECO:0000256" key="1">
    <source>
        <dbReference type="ARBA" id="ARBA00022741"/>
    </source>
</evidence>
<keyword evidence="3" id="KW-0347">Helicase</keyword>
<gene>
    <name evidence="7" type="ORF">G9C98_004324</name>
</gene>
<dbReference type="PANTHER" id="PTHR12131">
    <property type="entry name" value="ATP-DEPENDENT RNA AND DNA HELICASE"/>
    <property type="match status" value="1"/>
</dbReference>
<dbReference type="Pfam" id="PF08148">
    <property type="entry name" value="DSHCT"/>
    <property type="match status" value="1"/>
</dbReference>
<keyword evidence="4" id="KW-0067">ATP-binding</keyword>
<dbReference type="Proteomes" id="UP000729913">
    <property type="component" value="Unassembled WGS sequence"/>
</dbReference>
<evidence type="ECO:0000313" key="7">
    <source>
        <dbReference type="EMBL" id="KAG8037002.1"/>
    </source>
</evidence>
<dbReference type="SMART" id="SM01142">
    <property type="entry name" value="DSHCT"/>
    <property type="match status" value="1"/>
</dbReference>
<dbReference type="AlphaFoldDB" id="A0A8J5QVG5"/>
<dbReference type="OrthoDB" id="64767at2759"/>
<reference evidence="7" key="1">
    <citation type="submission" date="2020-03" db="EMBL/GenBank/DDBJ databases">
        <authorList>
            <person name="Chebbi M.A."/>
            <person name="Drezen J.M."/>
        </authorList>
    </citation>
    <scope>NUCLEOTIDE SEQUENCE</scope>
    <source>
        <tissue evidence="7">Whole body</tissue>
    </source>
</reference>
<name>A0A8J5QVG5_9HYME</name>
<dbReference type="GO" id="GO:0003724">
    <property type="term" value="F:RNA helicase activity"/>
    <property type="evidence" value="ECO:0007669"/>
    <property type="project" value="UniProtKB-EC"/>
</dbReference>
<evidence type="ECO:0000256" key="3">
    <source>
        <dbReference type="ARBA" id="ARBA00022806"/>
    </source>
</evidence>
<evidence type="ECO:0000259" key="6">
    <source>
        <dbReference type="SMART" id="SM01142"/>
    </source>
</evidence>
<protein>
    <recommendedName>
        <fullName evidence="6">ATP-dependent RNA helicase Ski2/MTR4 C-terminal domain-containing protein</fullName>
    </recommendedName>
</protein>
<dbReference type="PANTHER" id="PTHR12131:SF1">
    <property type="entry name" value="ATP-DEPENDENT RNA HELICASE SUPV3L1, MITOCHONDRIAL-RELATED"/>
    <property type="match status" value="1"/>
</dbReference>
<keyword evidence="2" id="KW-0378">Hydrolase</keyword>
<evidence type="ECO:0000313" key="8">
    <source>
        <dbReference type="Proteomes" id="UP000729913"/>
    </source>
</evidence>
<organism evidence="7 8">
    <name type="scientific">Cotesia typhae</name>
    <dbReference type="NCBI Taxonomy" id="2053667"/>
    <lineage>
        <taxon>Eukaryota</taxon>
        <taxon>Metazoa</taxon>
        <taxon>Ecdysozoa</taxon>
        <taxon>Arthropoda</taxon>
        <taxon>Hexapoda</taxon>
        <taxon>Insecta</taxon>
        <taxon>Pterygota</taxon>
        <taxon>Neoptera</taxon>
        <taxon>Endopterygota</taxon>
        <taxon>Hymenoptera</taxon>
        <taxon>Apocrita</taxon>
        <taxon>Ichneumonoidea</taxon>
        <taxon>Braconidae</taxon>
        <taxon>Microgastrinae</taxon>
        <taxon>Cotesia</taxon>
    </lineage>
</organism>